<feature type="transmembrane region" description="Helical" evidence="1">
    <location>
        <begin position="12"/>
        <end position="33"/>
    </location>
</feature>
<name>A0A1F7YVE3_9BACT</name>
<organism evidence="2 3">
    <name type="scientific">Candidatus Woesebacteria bacterium RIFCSPHIGHO2_01_FULL_44_21</name>
    <dbReference type="NCBI Taxonomy" id="1802503"/>
    <lineage>
        <taxon>Bacteria</taxon>
        <taxon>Candidatus Woeseibacteriota</taxon>
    </lineage>
</organism>
<dbReference type="InterPro" id="IPR012902">
    <property type="entry name" value="N_methyl_site"/>
</dbReference>
<reference evidence="2 3" key="1">
    <citation type="journal article" date="2016" name="Nat. Commun.">
        <title>Thousands of microbial genomes shed light on interconnected biogeochemical processes in an aquifer system.</title>
        <authorList>
            <person name="Anantharaman K."/>
            <person name="Brown C.T."/>
            <person name="Hug L.A."/>
            <person name="Sharon I."/>
            <person name="Castelle C.J."/>
            <person name="Probst A.J."/>
            <person name="Thomas B.C."/>
            <person name="Singh A."/>
            <person name="Wilkins M.J."/>
            <person name="Karaoz U."/>
            <person name="Brodie E.L."/>
            <person name="Williams K.H."/>
            <person name="Hubbard S.S."/>
            <person name="Banfield J.F."/>
        </authorList>
    </citation>
    <scope>NUCLEOTIDE SEQUENCE [LARGE SCALE GENOMIC DNA]</scope>
</reference>
<evidence type="ECO:0000313" key="2">
    <source>
        <dbReference type="EMBL" id="OGM31174.1"/>
    </source>
</evidence>
<dbReference type="EMBL" id="MGGP01000029">
    <property type="protein sequence ID" value="OGM31174.1"/>
    <property type="molecule type" value="Genomic_DNA"/>
</dbReference>
<accession>A0A1F7YVE3</accession>
<evidence type="ECO:0000256" key="1">
    <source>
        <dbReference type="SAM" id="Phobius"/>
    </source>
</evidence>
<dbReference type="Pfam" id="PF07963">
    <property type="entry name" value="N_methyl"/>
    <property type="match status" value="1"/>
</dbReference>
<dbReference type="Proteomes" id="UP000178870">
    <property type="component" value="Unassembled WGS sequence"/>
</dbReference>
<gene>
    <name evidence="2" type="ORF">A2803_01720</name>
</gene>
<comment type="caution">
    <text evidence="2">The sequence shown here is derived from an EMBL/GenBank/DDBJ whole genome shotgun (WGS) entry which is preliminary data.</text>
</comment>
<keyword evidence="1" id="KW-1133">Transmembrane helix</keyword>
<sequence length="167" mass="18122">MTKKQQSGFTFIEIILYFALVTIVMSAIIPFAWNVIGGSVKSSIQQEVFANARYVSEIIKYEVRNSTGINSVSATSISLAKSAAEDNPTVISLASGKLTITKGAQASVNLNSNDTSISALTFTNYTSADNKTKNIQFNFTIGSNLPQMRQEYQQSMAIQGSSELRSN</sequence>
<evidence type="ECO:0008006" key="4">
    <source>
        <dbReference type="Google" id="ProtNLM"/>
    </source>
</evidence>
<proteinExistence type="predicted"/>
<protein>
    <recommendedName>
        <fullName evidence="4">Type II secretion system protein</fullName>
    </recommendedName>
</protein>
<keyword evidence="1" id="KW-0812">Transmembrane</keyword>
<dbReference type="AlphaFoldDB" id="A0A1F7YVE3"/>
<keyword evidence="1" id="KW-0472">Membrane</keyword>
<evidence type="ECO:0000313" key="3">
    <source>
        <dbReference type="Proteomes" id="UP000178870"/>
    </source>
</evidence>